<reference evidence="1" key="2">
    <citation type="submission" date="2022-05" db="EMBL/GenBank/DDBJ databases">
        <authorList>
            <person name="Proctor A.L."/>
            <person name="Phillips G.J."/>
            <person name="Wannemuehler M.J."/>
        </authorList>
    </citation>
    <scope>NUCLEOTIDE SEQUENCE</scope>
    <source>
        <strain evidence="1">ASF457</strain>
    </source>
</reference>
<reference evidence="1" key="1">
    <citation type="journal article" date="2014" name="Genome Announc.">
        <title>Draft genome sequences of the altered schaedler flora, a defined bacterial community from gnotobiotic mice.</title>
        <authorList>
            <person name="Wannemuehler M.J."/>
            <person name="Overstreet A.M."/>
            <person name="Ward D.V."/>
            <person name="Phillips G.J."/>
        </authorList>
    </citation>
    <scope>NUCLEOTIDE SEQUENCE</scope>
    <source>
        <strain evidence="1">ASF457</strain>
    </source>
</reference>
<name>V2QB12_9BACT</name>
<proteinExistence type="predicted"/>
<keyword evidence="2" id="KW-1185">Reference proteome</keyword>
<protein>
    <submittedName>
        <fullName evidence="1">Uncharacterized protein</fullName>
    </submittedName>
</protein>
<gene>
    <name evidence="1" type="ORF">N508_001693</name>
</gene>
<dbReference type="RefSeq" id="WP_023275976.1">
    <property type="nucleotide sequence ID" value="NZ_CP097562.1"/>
</dbReference>
<accession>V2QB12</accession>
<reference evidence="1" key="3">
    <citation type="submission" date="2022-06" db="EMBL/GenBank/DDBJ databases">
        <title>Resources to Facilitate Use of the Altered Schaedler Flora (ASF) Mouse Model to Study Microbiome Function.</title>
        <authorList>
            <person name="Proctor A."/>
            <person name="Parvinroo S."/>
            <person name="Richie T."/>
            <person name="Jia X."/>
            <person name="Lee S.T.M."/>
            <person name="Karp P.D."/>
            <person name="Paley S."/>
            <person name="Kostic A.D."/>
            <person name="Pierre J.F."/>
            <person name="Wannemuehler M.J."/>
            <person name="Phillips G.J."/>
        </authorList>
    </citation>
    <scope>NUCLEOTIDE SEQUENCE</scope>
    <source>
        <strain evidence="1">ASF457</strain>
    </source>
</reference>
<evidence type="ECO:0000313" key="1">
    <source>
        <dbReference type="EMBL" id="USF24604.1"/>
    </source>
</evidence>
<dbReference type="AlphaFoldDB" id="V2QB12"/>
<dbReference type="EMBL" id="CP097562">
    <property type="protein sequence ID" value="USF24604.1"/>
    <property type="molecule type" value="Genomic_DNA"/>
</dbReference>
<organism evidence="1 2">
    <name type="scientific">Mucispirillum schaedleri ASF457</name>
    <dbReference type="NCBI Taxonomy" id="1379858"/>
    <lineage>
        <taxon>Bacteria</taxon>
        <taxon>Pseudomonadati</taxon>
        <taxon>Deferribacterota</taxon>
        <taxon>Deferribacteres</taxon>
        <taxon>Deferribacterales</taxon>
        <taxon>Mucispirillaceae</taxon>
        <taxon>Mucispirillum</taxon>
    </lineage>
</organism>
<evidence type="ECO:0000313" key="2">
    <source>
        <dbReference type="Proteomes" id="UP000017429"/>
    </source>
</evidence>
<dbReference type="Proteomes" id="UP000017429">
    <property type="component" value="Chromosome"/>
</dbReference>
<sequence length="67" mass="7780">MDKKYNSEKEKVSSLKLLWNFLPLNIKRFAVVVFIVLICSSFFAIFFAGDAVSELRSISRQIDNYTK</sequence>
<dbReference type="KEGG" id="msch:N508_001693"/>